<reference evidence="1" key="2">
    <citation type="journal article" date="2022" name="New Phytol.">
        <title>Evolutionary transition to the ectomycorrhizal habit in the genomes of a hyperdiverse lineage of mushroom-forming fungi.</title>
        <authorList>
            <person name="Looney B."/>
            <person name="Miyauchi S."/>
            <person name="Morin E."/>
            <person name="Drula E."/>
            <person name="Courty P.E."/>
            <person name="Kohler A."/>
            <person name="Kuo A."/>
            <person name="LaButti K."/>
            <person name="Pangilinan J."/>
            <person name="Lipzen A."/>
            <person name="Riley R."/>
            <person name="Andreopoulos W."/>
            <person name="He G."/>
            <person name="Johnson J."/>
            <person name="Nolan M."/>
            <person name="Tritt A."/>
            <person name="Barry K.W."/>
            <person name="Grigoriev I.V."/>
            <person name="Nagy L.G."/>
            <person name="Hibbett D."/>
            <person name="Henrissat B."/>
            <person name="Matheny P.B."/>
            <person name="Labbe J."/>
            <person name="Martin F.M."/>
        </authorList>
    </citation>
    <scope>NUCLEOTIDE SEQUENCE</scope>
    <source>
        <strain evidence="1">FP105234-sp</strain>
    </source>
</reference>
<accession>A0ACB8R9Z1</accession>
<sequence length="300" mass="32489">MKPGACEVEGLYFCIPETSATTPLAKIPPRWVLKIAELRAVFLLHLEGRHAQHAVLGTVTCKLVLDLDGIAFRLMRPALLPAMTCNPRSRLPEHHRVHGPGPRSSENGVWMKSWTWWLLLAVNTVQGFAYFLPIIWSPMYASSVGSTSTSSLCIMGELADHISPWLLAISTLGSPSIVTFALWGIGGRDTPLLLLFGVLYGLFAAGWSSLWTGFLRLIARDDPALSTTLFGFLLFSRGVGNLLSTPISTALSTRPDSVVAHEKTGFDVADGRFGRMIVYVGTCFAGAAVVAMVGWAGTVF</sequence>
<gene>
    <name evidence="1" type="ORF">FA95DRAFT_1611359</name>
</gene>
<organism evidence="1 2">
    <name type="scientific">Auriscalpium vulgare</name>
    <dbReference type="NCBI Taxonomy" id="40419"/>
    <lineage>
        <taxon>Eukaryota</taxon>
        <taxon>Fungi</taxon>
        <taxon>Dikarya</taxon>
        <taxon>Basidiomycota</taxon>
        <taxon>Agaricomycotina</taxon>
        <taxon>Agaricomycetes</taxon>
        <taxon>Russulales</taxon>
        <taxon>Auriscalpiaceae</taxon>
        <taxon>Auriscalpium</taxon>
    </lineage>
</organism>
<dbReference type="EMBL" id="MU276153">
    <property type="protein sequence ID" value="KAI0040989.1"/>
    <property type="molecule type" value="Genomic_DNA"/>
</dbReference>
<evidence type="ECO:0000313" key="1">
    <source>
        <dbReference type="EMBL" id="KAI0040989.1"/>
    </source>
</evidence>
<keyword evidence="2" id="KW-1185">Reference proteome</keyword>
<protein>
    <submittedName>
        <fullName evidence="1">Uncharacterized protein</fullName>
    </submittedName>
</protein>
<dbReference type="Proteomes" id="UP000814033">
    <property type="component" value="Unassembled WGS sequence"/>
</dbReference>
<evidence type="ECO:0000313" key="2">
    <source>
        <dbReference type="Proteomes" id="UP000814033"/>
    </source>
</evidence>
<reference evidence="1" key="1">
    <citation type="submission" date="2021-02" db="EMBL/GenBank/DDBJ databases">
        <authorList>
            <consortium name="DOE Joint Genome Institute"/>
            <person name="Ahrendt S."/>
            <person name="Looney B.P."/>
            <person name="Miyauchi S."/>
            <person name="Morin E."/>
            <person name="Drula E."/>
            <person name="Courty P.E."/>
            <person name="Chicoki N."/>
            <person name="Fauchery L."/>
            <person name="Kohler A."/>
            <person name="Kuo A."/>
            <person name="Labutti K."/>
            <person name="Pangilinan J."/>
            <person name="Lipzen A."/>
            <person name="Riley R."/>
            <person name="Andreopoulos W."/>
            <person name="He G."/>
            <person name="Johnson J."/>
            <person name="Barry K.W."/>
            <person name="Grigoriev I.V."/>
            <person name="Nagy L."/>
            <person name="Hibbett D."/>
            <person name="Henrissat B."/>
            <person name="Matheny P.B."/>
            <person name="Labbe J."/>
            <person name="Martin F."/>
        </authorList>
    </citation>
    <scope>NUCLEOTIDE SEQUENCE</scope>
    <source>
        <strain evidence="1">FP105234-sp</strain>
    </source>
</reference>
<comment type="caution">
    <text evidence="1">The sequence shown here is derived from an EMBL/GenBank/DDBJ whole genome shotgun (WGS) entry which is preliminary data.</text>
</comment>
<name>A0ACB8R9Z1_9AGAM</name>
<proteinExistence type="predicted"/>